<evidence type="ECO:0000313" key="2">
    <source>
        <dbReference type="Proteomes" id="UP000001075"/>
    </source>
</evidence>
<dbReference type="InParanoid" id="G3H9G1"/>
<gene>
    <name evidence="1" type="ORF">I79_007030</name>
</gene>
<organism evidence="1 2">
    <name type="scientific">Cricetulus griseus</name>
    <name type="common">Chinese hamster</name>
    <name type="synonym">Cricetulus barabensis griseus</name>
    <dbReference type="NCBI Taxonomy" id="10029"/>
    <lineage>
        <taxon>Eukaryota</taxon>
        <taxon>Metazoa</taxon>
        <taxon>Chordata</taxon>
        <taxon>Craniata</taxon>
        <taxon>Vertebrata</taxon>
        <taxon>Euteleostomi</taxon>
        <taxon>Mammalia</taxon>
        <taxon>Eutheria</taxon>
        <taxon>Euarchontoglires</taxon>
        <taxon>Glires</taxon>
        <taxon>Rodentia</taxon>
        <taxon>Myomorpha</taxon>
        <taxon>Muroidea</taxon>
        <taxon>Cricetidae</taxon>
        <taxon>Cricetinae</taxon>
        <taxon>Cricetulus</taxon>
    </lineage>
</organism>
<dbReference type="Proteomes" id="UP000001075">
    <property type="component" value="Unassembled WGS sequence"/>
</dbReference>
<protein>
    <submittedName>
        <fullName evidence="1">Uncharacterized protein</fullName>
    </submittedName>
</protein>
<evidence type="ECO:0000313" key="1">
    <source>
        <dbReference type="EMBL" id="EGV92495.1"/>
    </source>
</evidence>
<dbReference type="AlphaFoldDB" id="G3H9G1"/>
<dbReference type="EMBL" id="JH000228">
    <property type="protein sequence ID" value="EGV92495.1"/>
    <property type="molecule type" value="Genomic_DNA"/>
</dbReference>
<sequence length="56" mass="6368">MAAIKTVVFTDTLKTVQNPRQSVLKGKHYLSHAGGRRHWAGYSQGKTSLYRFLSKF</sequence>
<accession>G3H9G1</accession>
<name>G3H9G1_CRIGR</name>
<reference evidence="2" key="1">
    <citation type="journal article" date="2011" name="Nat. Biotechnol.">
        <title>The genomic sequence of the Chinese hamster ovary (CHO)-K1 cell line.</title>
        <authorList>
            <person name="Xu X."/>
            <person name="Nagarajan H."/>
            <person name="Lewis N.E."/>
            <person name="Pan S."/>
            <person name="Cai Z."/>
            <person name="Liu X."/>
            <person name="Chen W."/>
            <person name="Xie M."/>
            <person name="Wang W."/>
            <person name="Hammond S."/>
            <person name="Andersen M.R."/>
            <person name="Neff N."/>
            <person name="Passarelli B."/>
            <person name="Koh W."/>
            <person name="Fan H.C."/>
            <person name="Wang J."/>
            <person name="Gui Y."/>
            <person name="Lee K.H."/>
            <person name="Betenbaugh M.J."/>
            <person name="Quake S.R."/>
            <person name="Famili I."/>
            <person name="Palsson B.O."/>
            <person name="Wang J."/>
        </authorList>
    </citation>
    <scope>NUCLEOTIDE SEQUENCE [LARGE SCALE GENOMIC DNA]</scope>
    <source>
        <strain evidence="2">CHO K1 cell line</strain>
    </source>
</reference>
<proteinExistence type="predicted"/>